<keyword evidence="4" id="KW-1185">Reference proteome</keyword>
<reference evidence="3" key="1">
    <citation type="submission" date="2022-11" db="EMBL/GenBank/DDBJ databases">
        <title>Draft genome sequence of Hoeflea poritis E7-10 and Hoeflea prorocentri PM5-8, separated from scleractinian coral Porites lutea and marine dinoflagellate.</title>
        <authorList>
            <person name="Zhang G."/>
            <person name="Wei Q."/>
            <person name="Cai L."/>
        </authorList>
    </citation>
    <scope>NUCLEOTIDE SEQUENCE</scope>
    <source>
        <strain evidence="3">PM5-8</strain>
    </source>
</reference>
<protein>
    <submittedName>
        <fullName evidence="3">BON domain-containing protein</fullName>
    </submittedName>
</protein>
<dbReference type="InterPro" id="IPR007055">
    <property type="entry name" value="BON_dom"/>
</dbReference>
<evidence type="ECO:0000313" key="3">
    <source>
        <dbReference type="EMBL" id="MDA5397469.1"/>
    </source>
</evidence>
<evidence type="ECO:0000259" key="2">
    <source>
        <dbReference type="PROSITE" id="PS50914"/>
    </source>
</evidence>
<dbReference type="RefSeq" id="WP_267988930.1">
    <property type="nucleotide sequence ID" value="NZ_JAPJZI010000001.1"/>
</dbReference>
<dbReference type="PANTHER" id="PTHR34606:SF4">
    <property type="entry name" value="OUTER MEMBRANE LIPOPROTEIN DOLP"/>
    <property type="match status" value="1"/>
</dbReference>
<dbReference type="InterPro" id="IPR051686">
    <property type="entry name" value="Lipoprotein_DolP"/>
</dbReference>
<dbReference type="AlphaFoldDB" id="A0A9X3UI78"/>
<evidence type="ECO:0000313" key="4">
    <source>
        <dbReference type="Proteomes" id="UP001151234"/>
    </source>
</evidence>
<dbReference type="PROSITE" id="PS50914">
    <property type="entry name" value="BON"/>
    <property type="match status" value="3"/>
</dbReference>
<evidence type="ECO:0000256" key="1">
    <source>
        <dbReference type="ARBA" id="ARBA00022729"/>
    </source>
</evidence>
<dbReference type="Proteomes" id="UP001151234">
    <property type="component" value="Unassembled WGS sequence"/>
</dbReference>
<name>A0A9X3UI78_9HYPH</name>
<dbReference type="Gene3D" id="3.30.1340.30">
    <property type="match status" value="3"/>
</dbReference>
<organism evidence="3 4">
    <name type="scientific">Hoeflea prorocentri</name>
    <dbReference type="NCBI Taxonomy" id="1922333"/>
    <lineage>
        <taxon>Bacteria</taxon>
        <taxon>Pseudomonadati</taxon>
        <taxon>Pseudomonadota</taxon>
        <taxon>Alphaproteobacteria</taxon>
        <taxon>Hyphomicrobiales</taxon>
        <taxon>Rhizobiaceae</taxon>
        <taxon>Hoeflea</taxon>
    </lineage>
</organism>
<gene>
    <name evidence="3" type="ORF">OQ273_02685</name>
</gene>
<dbReference type="EMBL" id="JAPJZI010000001">
    <property type="protein sequence ID" value="MDA5397469.1"/>
    <property type="molecule type" value="Genomic_DNA"/>
</dbReference>
<feature type="domain" description="BON" evidence="2">
    <location>
        <begin position="149"/>
        <end position="216"/>
    </location>
</feature>
<feature type="domain" description="BON" evidence="2">
    <location>
        <begin position="3"/>
        <end position="71"/>
    </location>
</feature>
<dbReference type="Pfam" id="PF04972">
    <property type="entry name" value="BON"/>
    <property type="match status" value="3"/>
</dbReference>
<keyword evidence="1" id="KW-0732">Signal</keyword>
<feature type="domain" description="BON" evidence="2">
    <location>
        <begin position="78"/>
        <end position="146"/>
    </location>
</feature>
<dbReference type="PANTHER" id="PTHR34606">
    <property type="entry name" value="BON DOMAIN-CONTAINING PROTEIN"/>
    <property type="match status" value="1"/>
</dbReference>
<comment type="caution">
    <text evidence="3">The sequence shown here is derived from an EMBL/GenBank/DDBJ whole genome shotgun (WGS) entry which is preliminary data.</text>
</comment>
<dbReference type="InterPro" id="IPR014004">
    <property type="entry name" value="Transpt-assoc_nodulatn_dom_bac"/>
</dbReference>
<proteinExistence type="predicted"/>
<sequence length="216" mass="23831">MIDDATLKQNVLDELQWDVKVNHAHIGVVTSDGSVTLSGHVESYPEKTAAVDATKRVRGVKALADEISVHLPSERRIDDSDIAGRLAHVLEWNVSIPDSNVQASVHAGHVTLTGEVEWQRQRRHIEEQVLHVSGITGISNKITIKAGPTRSDVKQEIENALLRSSEKEADQIKVTVSGNTVTLEGYVRDFHQRDLIEDAAWAAPGVLYVVDNIRIE</sequence>
<dbReference type="SMART" id="SM00749">
    <property type="entry name" value="BON"/>
    <property type="match status" value="3"/>
</dbReference>
<accession>A0A9X3UI78</accession>